<name>A0A4R1QQC0_9BACL</name>
<gene>
    <name evidence="1" type="ORF">EDD69_104189</name>
</gene>
<accession>A0A4R1QQC0</accession>
<dbReference type="RefSeq" id="WP_285517607.1">
    <property type="nucleotide sequence ID" value="NZ_BSVG01000004.1"/>
</dbReference>
<dbReference type="EMBL" id="SLUL01000004">
    <property type="protein sequence ID" value="TCL51135.1"/>
    <property type="molecule type" value="Genomic_DNA"/>
</dbReference>
<comment type="caution">
    <text evidence="1">The sequence shown here is derived from an EMBL/GenBank/DDBJ whole genome shotgun (WGS) entry which is preliminary data.</text>
</comment>
<reference evidence="1 2" key="1">
    <citation type="submission" date="2019-03" db="EMBL/GenBank/DDBJ databases">
        <title>Genomic Encyclopedia of Type Strains, Phase IV (KMG-IV): sequencing the most valuable type-strain genomes for metagenomic binning, comparative biology and taxonomic classification.</title>
        <authorList>
            <person name="Goeker M."/>
        </authorList>
    </citation>
    <scope>NUCLEOTIDE SEQUENCE [LARGE SCALE GENOMIC DNA]</scope>
    <source>
        <strain evidence="1 2">DSM 24979</strain>
    </source>
</reference>
<sequence length="101" mass="12184">MMVQVLRNLMEQDEALSKEEEAFLQYIYLLNAGHYYEKQNNEKDESHLNDFDLLIKELRKIGLYEQALLHTKNKTEKEMFLQLLTHCMDTAQQLIQRIRHD</sequence>
<proteinExistence type="predicted"/>
<keyword evidence="2" id="KW-1185">Reference proteome</keyword>
<evidence type="ECO:0000313" key="2">
    <source>
        <dbReference type="Proteomes" id="UP000295658"/>
    </source>
</evidence>
<dbReference type="AlphaFoldDB" id="A0A4R1QQC0"/>
<evidence type="ECO:0000313" key="1">
    <source>
        <dbReference type="EMBL" id="TCL51135.1"/>
    </source>
</evidence>
<protein>
    <submittedName>
        <fullName evidence="1">Uncharacterized protein</fullName>
    </submittedName>
</protein>
<dbReference type="Proteomes" id="UP000295658">
    <property type="component" value="Unassembled WGS sequence"/>
</dbReference>
<organism evidence="1 2">
    <name type="scientific">Thermolongibacillus altinsuensis</name>
    <dbReference type="NCBI Taxonomy" id="575256"/>
    <lineage>
        <taxon>Bacteria</taxon>
        <taxon>Bacillati</taxon>
        <taxon>Bacillota</taxon>
        <taxon>Bacilli</taxon>
        <taxon>Bacillales</taxon>
        <taxon>Anoxybacillaceae</taxon>
        <taxon>Thermolongibacillus</taxon>
    </lineage>
</organism>